<dbReference type="GO" id="GO:0003700">
    <property type="term" value="F:DNA-binding transcription factor activity"/>
    <property type="evidence" value="ECO:0007669"/>
    <property type="project" value="InterPro"/>
</dbReference>
<dbReference type="PANTHER" id="PTHR30419">
    <property type="entry name" value="HTH-TYPE TRANSCRIPTIONAL REGULATOR YBHD"/>
    <property type="match status" value="1"/>
</dbReference>
<dbReference type="InterPro" id="IPR036388">
    <property type="entry name" value="WH-like_DNA-bd_sf"/>
</dbReference>
<dbReference type="EMBL" id="NOIG01000004">
    <property type="protein sequence ID" value="OYD51011.1"/>
    <property type="molecule type" value="Genomic_DNA"/>
</dbReference>
<dbReference type="RefSeq" id="WP_094286645.1">
    <property type="nucleotide sequence ID" value="NZ_NOIG01000004.1"/>
</dbReference>
<dbReference type="InterPro" id="IPR005119">
    <property type="entry name" value="LysR_subst-bd"/>
</dbReference>
<keyword evidence="2" id="KW-0805">Transcription regulation</keyword>
<evidence type="ECO:0000313" key="7">
    <source>
        <dbReference type="Proteomes" id="UP000215441"/>
    </source>
</evidence>
<dbReference type="Gene3D" id="3.40.190.290">
    <property type="match status" value="1"/>
</dbReference>
<evidence type="ECO:0000256" key="4">
    <source>
        <dbReference type="ARBA" id="ARBA00023163"/>
    </source>
</evidence>
<dbReference type="Proteomes" id="UP000215441">
    <property type="component" value="Unassembled WGS sequence"/>
</dbReference>
<feature type="domain" description="HTH lysR-type" evidence="5">
    <location>
        <begin position="6"/>
        <end position="63"/>
    </location>
</feature>
<proteinExistence type="inferred from homology"/>
<sequence length="301" mass="32570">MSLPHFTLRQLEAFVTVAEMRSFTAAADRLALTPSAVSQLVGELEDVLDFKLFERSTRRVGITSAGREFLASAESVLKHLRIAQTAASDVRNRAAGVVRIAAPLVVASVILPRAIKAYQQTRPKVRIHIRDAPVEKLVDAVASGDADLALGPDRACGEDIARTPLFQSPWVLWCAPTHPLARQRSVTWAQLHAHPLVAAGRDHERSVAQMHTGLPSEQRVTPVEIVDNISTALGLAAADVTATLAPDYVGALAKPLGLVRRRILAPEAMRYVCLYSPTQRATSPAAEGFAEHLVKVLAKQQ</sequence>
<accession>A0A235EPR0</accession>
<dbReference type="InterPro" id="IPR036390">
    <property type="entry name" value="WH_DNA-bd_sf"/>
</dbReference>
<dbReference type="InterPro" id="IPR050950">
    <property type="entry name" value="HTH-type_LysR_regulators"/>
</dbReference>
<evidence type="ECO:0000256" key="2">
    <source>
        <dbReference type="ARBA" id="ARBA00023015"/>
    </source>
</evidence>
<keyword evidence="3" id="KW-0238">DNA-binding</keyword>
<gene>
    <name evidence="6" type="ORF">CBY09_03985</name>
</gene>
<protein>
    <submittedName>
        <fullName evidence="6">LysR family transcriptional regulator</fullName>
    </submittedName>
</protein>
<name>A0A235EPR0_9BURK</name>
<comment type="similarity">
    <text evidence="1">Belongs to the LysR transcriptional regulatory family.</text>
</comment>
<dbReference type="Pfam" id="PF03466">
    <property type="entry name" value="LysR_substrate"/>
    <property type="match status" value="1"/>
</dbReference>
<dbReference type="FunFam" id="1.10.10.10:FF:000001">
    <property type="entry name" value="LysR family transcriptional regulator"/>
    <property type="match status" value="1"/>
</dbReference>
<organism evidence="6 7">
    <name type="scientific">Acidovorax kalamii</name>
    <dbReference type="NCBI Taxonomy" id="2004485"/>
    <lineage>
        <taxon>Bacteria</taxon>
        <taxon>Pseudomonadati</taxon>
        <taxon>Pseudomonadota</taxon>
        <taxon>Betaproteobacteria</taxon>
        <taxon>Burkholderiales</taxon>
        <taxon>Comamonadaceae</taxon>
        <taxon>Acidovorax</taxon>
    </lineage>
</organism>
<dbReference type="Pfam" id="PF00126">
    <property type="entry name" value="HTH_1"/>
    <property type="match status" value="1"/>
</dbReference>
<dbReference type="SUPFAM" id="SSF53850">
    <property type="entry name" value="Periplasmic binding protein-like II"/>
    <property type="match status" value="1"/>
</dbReference>
<dbReference type="OrthoDB" id="8675247at2"/>
<dbReference type="AlphaFoldDB" id="A0A235EPR0"/>
<dbReference type="SUPFAM" id="SSF46785">
    <property type="entry name" value="Winged helix' DNA-binding domain"/>
    <property type="match status" value="1"/>
</dbReference>
<dbReference type="InterPro" id="IPR000847">
    <property type="entry name" value="LysR_HTH_N"/>
</dbReference>
<dbReference type="Gene3D" id="1.10.10.10">
    <property type="entry name" value="Winged helix-like DNA-binding domain superfamily/Winged helix DNA-binding domain"/>
    <property type="match status" value="1"/>
</dbReference>
<dbReference type="GO" id="GO:0003677">
    <property type="term" value="F:DNA binding"/>
    <property type="evidence" value="ECO:0007669"/>
    <property type="project" value="UniProtKB-KW"/>
</dbReference>
<evidence type="ECO:0000256" key="3">
    <source>
        <dbReference type="ARBA" id="ARBA00023125"/>
    </source>
</evidence>
<reference evidence="6 7" key="1">
    <citation type="submission" date="2017-07" db="EMBL/GenBank/DDBJ databases">
        <title>Acidovorax KNDSW TSA 6 genome sequence and assembly.</title>
        <authorList>
            <person name="Mayilraj S."/>
        </authorList>
    </citation>
    <scope>NUCLEOTIDE SEQUENCE [LARGE SCALE GENOMIC DNA]</scope>
    <source>
        <strain evidence="6 7">KNDSW-TSA6</strain>
    </source>
</reference>
<dbReference type="PANTHER" id="PTHR30419:SF30">
    <property type="entry name" value="LYSR FAMILY TRANSCRIPTIONAL REGULATOR"/>
    <property type="match status" value="1"/>
</dbReference>
<comment type="caution">
    <text evidence="6">The sequence shown here is derived from an EMBL/GenBank/DDBJ whole genome shotgun (WGS) entry which is preliminary data.</text>
</comment>
<evidence type="ECO:0000256" key="1">
    <source>
        <dbReference type="ARBA" id="ARBA00009437"/>
    </source>
</evidence>
<keyword evidence="7" id="KW-1185">Reference proteome</keyword>
<keyword evidence="4" id="KW-0804">Transcription</keyword>
<dbReference type="GO" id="GO:0005829">
    <property type="term" value="C:cytosol"/>
    <property type="evidence" value="ECO:0007669"/>
    <property type="project" value="TreeGrafter"/>
</dbReference>
<dbReference type="PROSITE" id="PS50931">
    <property type="entry name" value="HTH_LYSR"/>
    <property type="match status" value="1"/>
</dbReference>
<evidence type="ECO:0000259" key="5">
    <source>
        <dbReference type="PROSITE" id="PS50931"/>
    </source>
</evidence>
<evidence type="ECO:0000313" key="6">
    <source>
        <dbReference type="EMBL" id="OYD51011.1"/>
    </source>
</evidence>